<organism evidence="2 3">
    <name type="scientific">Planktothrix mougeotii LEGE 06226</name>
    <dbReference type="NCBI Taxonomy" id="1828728"/>
    <lineage>
        <taxon>Bacteria</taxon>
        <taxon>Bacillati</taxon>
        <taxon>Cyanobacteriota</taxon>
        <taxon>Cyanophyceae</taxon>
        <taxon>Oscillatoriophycideae</taxon>
        <taxon>Oscillatoriales</taxon>
        <taxon>Microcoleaceae</taxon>
        <taxon>Planktothrix</taxon>
    </lineage>
</organism>
<accession>A0ABR9UD67</accession>
<name>A0ABR9UD67_9CYAN</name>
<evidence type="ECO:0000313" key="3">
    <source>
        <dbReference type="Proteomes" id="UP000640725"/>
    </source>
</evidence>
<dbReference type="RefSeq" id="WP_193869890.1">
    <property type="nucleotide sequence ID" value="NZ_JADEWU010000031.1"/>
</dbReference>
<protein>
    <submittedName>
        <fullName evidence="2">Uncharacterized protein</fullName>
    </submittedName>
</protein>
<keyword evidence="3" id="KW-1185">Reference proteome</keyword>
<comment type="caution">
    <text evidence="2">The sequence shown here is derived from an EMBL/GenBank/DDBJ whole genome shotgun (WGS) entry which is preliminary data.</text>
</comment>
<dbReference type="EMBL" id="JADEWU010000031">
    <property type="protein sequence ID" value="MBE9144388.1"/>
    <property type="molecule type" value="Genomic_DNA"/>
</dbReference>
<proteinExistence type="predicted"/>
<gene>
    <name evidence="2" type="ORF">IQ236_14350</name>
</gene>
<reference evidence="2 3" key="1">
    <citation type="submission" date="2020-10" db="EMBL/GenBank/DDBJ databases">
        <authorList>
            <person name="Castelo-Branco R."/>
            <person name="Eusebio N."/>
            <person name="Adriana R."/>
            <person name="Vieira A."/>
            <person name="Brugerolle De Fraissinette N."/>
            <person name="Rezende De Castro R."/>
            <person name="Schneider M.P."/>
            <person name="Vasconcelos V."/>
            <person name="Leao P.N."/>
        </authorList>
    </citation>
    <scope>NUCLEOTIDE SEQUENCE [LARGE SCALE GENOMIC DNA]</scope>
    <source>
        <strain evidence="2 3">LEGE 06226</strain>
    </source>
</reference>
<feature type="region of interest" description="Disordered" evidence="1">
    <location>
        <begin position="61"/>
        <end position="83"/>
    </location>
</feature>
<sequence>MSDIKRINTNAYVTVHGQYAVVDERSGYAIIHTQTKQVIVRNISSFGECLKTLEDIFSNAESQNSDPIQNSASISEPDTPPKSVQEKINYETKKLDELDFALVRSIASYFEEMNGKIRHYHRDHHASKEEADVIGNYYLKTAGIVRAVKTQKDLVELIEYIENLKEKVSIYQHKSDKYRWSTGLEKDVLAKLRKIRDTLKN</sequence>
<evidence type="ECO:0000256" key="1">
    <source>
        <dbReference type="SAM" id="MobiDB-lite"/>
    </source>
</evidence>
<dbReference type="Proteomes" id="UP000640725">
    <property type="component" value="Unassembled WGS sequence"/>
</dbReference>
<feature type="compositionally biased region" description="Polar residues" evidence="1">
    <location>
        <begin position="61"/>
        <end position="76"/>
    </location>
</feature>
<evidence type="ECO:0000313" key="2">
    <source>
        <dbReference type="EMBL" id="MBE9144388.1"/>
    </source>
</evidence>